<name>A0A1I7SQN4_BURXY</name>
<dbReference type="Proteomes" id="UP000582659">
    <property type="component" value="Unassembled WGS sequence"/>
</dbReference>
<evidence type="ECO:0000313" key="5">
    <source>
        <dbReference type="WBParaSite" id="BXY_1534700.1"/>
    </source>
</evidence>
<accession>A0A1I7SQN4</accession>
<evidence type="ECO:0000313" key="4">
    <source>
        <dbReference type="Proteomes" id="UP000659654"/>
    </source>
</evidence>
<protein>
    <submittedName>
        <fullName evidence="1">(pine wood nematode) hypothetical protein</fullName>
    </submittedName>
</protein>
<gene>
    <name evidence="1" type="ORF">BXYJ_LOCUS7377</name>
</gene>
<dbReference type="EMBL" id="CAJFCV020000003">
    <property type="protein sequence ID" value="CAG9110146.1"/>
    <property type="molecule type" value="Genomic_DNA"/>
</dbReference>
<dbReference type="Proteomes" id="UP000659654">
    <property type="component" value="Unassembled WGS sequence"/>
</dbReference>
<reference evidence="5" key="1">
    <citation type="submission" date="2016-11" db="UniProtKB">
        <authorList>
            <consortium name="WormBaseParasite"/>
        </authorList>
    </citation>
    <scope>IDENTIFICATION</scope>
</reference>
<dbReference type="EMBL" id="CAJFDI010000003">
    <property type="protein sequence ID" value="CAD5222409.1"/>
    <property type="molecule type" value="Genomic_DNA"/>
</dbReference>
<evidence type="ECO:0000313" key="3">
    <source>
        <dbReference type="Proteomes" id="UP000095284"/>
    </source>
</evidence>
<reference evidence="2" key="2">
    <citation type="submission" date="2020-08" db="EMBL/GenBank/DDBJ databases">
        <authorList>
            <person name="Kikuchi T."/>
        </authorList>
    </citation>
    <scope>NUCLEOTIDE SEQUENCE</scope>
    <source>
        <strain evidence="1">Ka4C1</strain>
    </source>
</reference>
<organism evidence="3 5">
    <name type="scientific">Bursaphelenchus xylophilus</name>
    <name type="common">Pinewood nematode worm</name>
    <name type="synonym">Aphelenchoides xylophilus</name>
    <dbReference type="NCBI Taxonomy" id="6326"/>
    <lineage>
        <taxon>Eukaryota</taxon>
        <taxon>Metazoa</taxon>
        <taxon>Ecdysozoa</taxon>
        <taxon>Nematoda</taxon>
        <taxon>Chromadorea</taxon>
        <taxon>Rhabditida</taxon>
        <taxon>Tylenchina</taxon>
        <taxon>Tylenchomorpha</taxon>
        <taxon>Aphelenchoidea</taxon>
        <taxon>Aphelenchoididae</taxon>
        <taxon>Bursaphelenchus</taxon>
    </lineage>
</organism>
<keyword evidence="4" id="KW-1185">Reference proteome</keyword>
<proteinExistence type="predicted"/>
<dbReference type="AlphaFoldDB" id="A0A1I7SQN4"/>
<dbReference type="Proteomes" id="UP000095284">
    <property type="component" value="Unplaced"/>
</dbReference>
<dbReference type="WBParaSite" id="BXY_1534700.1">
    <property type="protein sequence ID" value="BXY_1534700.1"/>
    <property type="gene ID" value="BXY_1534700"/>
</dbReference>
<evidence type="ECO:0000313" key="2">
    <source>
        <dbReference type="EMBL" id="CAG9110146.1"/>
    </source>
</evidence>
<sequence>MPINRAHSHRRLLQHNTRLRRGAPATHPAIAAALKKKLFSSGLLFGTEYDSFKGRIVSGLWGKSNSPKLKTCCHHRACDRSPTVMMRFWANDRDGLMGKDSIM</sequence>
<evidence type="ECO:0000313" key="1">
    <source>
        <dbReference type="EMBL" id="CAD5222409.1"/>
    </source>
</evidence>